<dbReference type="Gene3D" id="3.90.25.10">
    <property type="entry name" value="UDP-galactose 4-epimerase, domain 1"/>
    <property type="match status" value="1"/>
</dbReference>
<feature type="domain" description="NAD-dependent epimerase/dehydratase" evidence="2">
    <location>
        <begin position="3"/>
        <end position="223"/>
    </location>
</feature>
<sequence length="310" mass="34531">MKILVTGGAGFIGSHIVDAYINNGHEVIVVDNLSSGYRQNINKRAKFYQADVNNYWEIEEIFLVEKPDIVSHHAGQISINVSVKNPIYDATVNILGTINLLEVSVRYGVDKFIFSSSGGAIYDERYIPSRENSPTKPQSPYGIAKLSIERYMEYYRNIRGLKTVILRYSNVYGPRQDSKGENAVIPIFINKLKSNQAPIIFGSGKQTRDFINVADVVNANMLVSAINFTGTLNISSGRETTIIELFNIIRSAINIPLQPQFQPARPGEQLRSCLDNTLARTSLGWKPTINLSEGIDQLVQHPKINTAPKS</sequence>
<name>A0A420ZC22_UNCK3</name>
<evidence type="ECO:0000313" key="3">
    <source>
        <dbReference type="EMBL" id="RLC36770.1"/>
    </source>
</evidence>
<dbReference type="PANTHER" id="PTHR43000">
    <property type="entry name" value="DTDP-D-GLUCOSE 4,6-DEHYDRATASE-RELATED"/>
    <property type="match status" value="1"/>
</dbReference>
<evidence type="ECO:0000313" key="4">
    <source>
        <dbReference type="Proteomes" id="UP000281261"/>
    </source>
</evidence>
<accession>A0A420ZC22</accession>
<dbReference type="EMBL" id="QMNG01000030">
    <property type="protein sequence ID" value="RLC36770.1"/>
    <property type="molecule type" value="Genomic_DNA"/>
</dbReference>
<evidence type="ECO:0000259" key="2">
    <source>
        <dbReference type="Pfam" id="PF01370"/>
    </source>
</evidence>
<comment type="similarity">
    <text evidence="1">Belongs to the NAD(P)-dependent epimerase/dehydratase family.</text>
</comment>
<dbReference type="Proteomes" id="UP000281261">
    <property type="component" value="Unassembled WGS sequence"/>
</dbReference>
<dbReference type="SUPFAM" id="SSF51735">
    <property type="entry name" value="NAD(P)-binding Rossmann-fold domains"/>
    <property type="match status" value="1"/>
</dbReference>
<dbReference type="AlphaFoldDB" id="A0A420ZC22"/>
<dbReference type="InterPro" id="IPR001509">
    <property type="entry name" value="Epimerase_deHydtase"/>
</dbReference>
<gene>
    <name evidence="3" type="ORF">DRH29_03810</name>
</gene>
<proteinExistence type="inferred from homology"/>
<dbReference type="Gene3D" id="3.40.50.720">
    <property type="entry name" value="NAD(P)-binding Rossmann-like Domain"/>
    <property type="match status" value="1"/>
</dbReference>
<dbReference type="InterPro" id="IPR036291">
    <property type="entry name" value="NAD(P)-bd_dom_sf"/>
</dbReference>
<comment type="caution">
    <text evidence="3">The sequence shown here is derived from an EMBL/GenBank/DDBJ whole genome shotgun (WGS) entry which is preliminary data.</text>
</comment>
<dbReference type="Pfam" id="PF01370">
    <property type="entry name" value="Epimerase"/>
    <property type="match status" value="1"/>
</dbReference>
<reference evidence="3 4" key="1">
    <citation type="submission" date="2018-06" db="EMBL/GenBank/DDBJ databases">
        <title>Extensive metabolic versatility and redundancy in microbially diverse, dynamic hydrothermal sediments.</title>
        <authorList>
            <person name="Dombrowski N."/>
            <person name="Teske A."/>
            <person name="Baker B.J."/>
        </authorList>
    </citation>
    <scope>NUCLEOTIDE SEQUENCE [LARGE SCALE GENOMIC DNA]</scope>
    <source>
        <strain evidence="3">B79_G16</strain>
    </source>
</reference>
<protein>
    <submittedName>
        <fullName evidence="3">UDP-glucose 4-epimerase</fullName>
    </submittedName>
</protein>
<organism evidence="3 4">
    <name type="scientific">candidate division Kazan bacterium</name>
    <dbReference type="NCBI Taxonomy" id="2202143"/>
    <lineage>
        <taxon>Bacteria</taxon>
        <taxon>Bacteria division Kazan-3B-28</taxon>
    </lineage>
</organism>
<evidence type="ECO:0000256" key="1">
    <source>
        <dbReference type="ARBA" id="ARBA00007637"/>
    </source>
</evidence>